<comment type="caution">
    <text evidence="2">The sequence shown here is derived from an EMBL/GenBank/DDBJ whole genome shotgun (WGS) entry which is preliminary data.</text>
</comment>
<organism evidence="2 3">
    <name type="scientific">Fluctibacter halophilus</name>
    <dbReference type="NCBI Taxonomy" id="226011"/>
    <lineage>
        <taxon>Bacteria</taxon>
        <taxon>Pseudomonadati</taxon>
        <taxon>Pseudomonadota</taxon>
        <taxon>Gammaproteobacteria</taxon>
        <taxon>Alteromonadales</taxon>
        <taxon>Alteromonadaceae</taxon>
        <taxon>Fluctibacter</taxon>
    </lineage>
</organism>
<accession>A0ABS8G295</accession>
<dbReference type="EMBL" id="JAJEWP010000001">
    <property type="protein sequence ID" value="MCC2614653.1"/>
    <property type="molecule type" value="Genomic_DNA"/>
</dbReference>
<sequence>MNNRPVAGGFVIYEALCLTVLLGIVSAAVLSAVAALHHHHRVLKQHYIASNVLQNTAAQARLGTAQHSQGALAGFMYLQDDQALGIAAGDIMAGTEQGAPALALTLHWQVTDWFRADRDGDGVGDVWQSSSPYRGAVADVKYLQLRIHWWYRGERYELFLNQALSRPLPSIAPEDISGP</sequence>
<gene>
    <name evidence="2" type="ORF">LJ739_00175</name>
</gene>
<evidence type="ECO:0008006" key="4">
    <source>
        <dbReference type="Google" id="ProtNLM"/>
    </source>
</evidence>
<keyword evidence="1" id="KW-0812">Transmembrane</keyword>
<evidence type="ECO:0000313" key="2">
    <source>
        <dbReference type="EMBL" id="MCC2614653.1"/>
    </source>
</evidence>
<feature type="transmembrane region" description="Helical" evidence="1">
    <location>
        <begin position="12"/>
        <end position="36"/>
    </location>
</feature>
<protein>
    <recommendedName>
        <fullName evidence="4">Type II secretion system protein</fullName>
    </recommendedName>
</protein>
<evidence type="ECO:0000256" key="1">
    <source>
        <dbReference type="SAM" id="Phobius"/>
    </source>
</evidence>
<keyword evidence="1" id="KW-1133">Transmembrane helix</keyword>
<name>A0ABS8G295_9ALTE</name>
<evidence type="ECO:0000313" key="3">
    <source>
        <dbReference type="Proteomes" id="UP001520878"/>
    </source>
</evidence>
<keyword evidence="1" id="KW-0472">Membrane</keyword>
<dbReference type="RefSeq" id="WP_229156578.1">
    <property type="nucleotide sequence ID" value="NZ_JAJEWP010000001.1"/>
</dbReference>
<dbReference type="Proteomes" id="UP001520878">
    <property type="component" value="Unassembled WGS sequence"/>
</dbReference>
<reference evidence="2 3" key="1">
    <citation type="submission" date="2021-10" db="EMBL/GenBank/DDBJ databases">
        <title>Draft genome of Aestuariibacter halophilus JC2043.</title>
        <authorList>
            <person name="Emsley S.A."/>
            <person name="Pfannmuller K.M."/>
            <person name="Ushijima B."/>
            <person name="Saw J.H."/>
            <person name="Videau P."/>
        </authorList>
    </citation>
    <scope>NUCLEOTIDE SEQUENCE [LARGE SCALE GENOMIC DNA]</scope>
    <source>
        <strain evidence="2 3">JC2043</strain>
    </source>
</reference>
<keyword evidence="3" id="KW-1185">Reference proteome</keyword>
<proteinExistence type="predicted"/>